<dbReference type="AlphaFoldDB" id="A0A1E3PKE4"/>
<reference evidence="5 6" key="1">
    <citation type="journal article" date="2016" name="Proc. Natl. Acad. Sci. U.S.A.">
        <title>Comparative genomics of biotechnologically important yeasts.</title>
        <authorList>
            <person name="Riley R."/>
            <person name="Haridas S."/>
            <person name="Wolfe K.H."/>
            <person name="Lopes M.R."/>
            <person name="Hittinger C.T."/>
            <person name="Goeker M."/>
            <person name="Salamov A.A."/>
            <person name="Wisecaver J.H."/>
            <person name="Long T.M."/>
            <person name="Calvey C.H."/>
            <person name="Aerts A.L."/>
            <person name="Barry K.W."/>
            <person name="Choi C."/>
            <person name="Clum A."/>
            <person name="Coughlan A.Y."/>
            <person name="Deshpande S."/>
            <person name="Douglass A.P."/>
            <person name="Hanson S.J."/>
            <person name="Klenk H.-P."/>
            <person name="LaButti K.M."/>
            <person name="Lapidus A."/>
            <person name="Lindquist E.A."/>
            <person name="Lipzen A.M."/>
            <person name="Meier-Kolthoff J.P."/>
            <person name="Ohm R.A."/>
            <person name="Otillar R.P."/>
            <person name="Pangilinan J.L."/>
            <person name="Peng Y."/>
            <person name="Rokas A."/>
            <person name="Rosa C.A."/>
            <person name="Scheuner C."/>
            <person name="Sibirny A.A."/>
            <person name="Slot J.C."/>
            <person name="Stielow J.B."/>
            <person name="Sun H."/>
            <person name="Kurtzman C.P."/>
            <person name="Blackwell M."/>
            <person name="Grigoriev I.V."/>
            <person name="Jeffries T.W."/>
        </authorList>
    </citation>
    <scope>NUCLEOTIDE SEQUENCE [LARGE SCALE GENOMIC DNA]</scope>
    <source>
        <strain evidence="5 6">DSM 6958</strain>
    </source>
</reference>
<dbReference type="InterPro" id="IPR036373">
    <property type="entry name" value="Ribosomal_bL17_sf"/>
</dbReference>
<dbReference type="InterPro" id="IPR000456">
    <property type="entry name" value="Ribosomal_bL17"/>
</dbReference>
<sequence length="207" mass="23587">MVVLKKLGRTASARKSLMRNMVTSLIEHESITTTFAKAKVLQSYTDRLITSAKHNTPTVNTLGKVYRPEMAVEKLYTELVGRYVQRPGGYTRIHKVEPRLGDYAPQAIIELVDGKRDMKFYMTARVVARLERQGLPIDKTTQMNLEDVIRFRQNGKEEFRATVEEMKKVFYKSEESISNLPTGSQPASRVKKNVTFVDAPTPKVYGQ</sequence>
<dbReference type="PANTHER" id="PTHR14413">
    <property type="entry name" value="RIBOSOMAL PROTEIN L17"/>
    <property type="match status" value="1"/>
</dbReference>
<dbReference type="OrthoDB" id="275000at2759"/>
<protein>
    <submittedName>
        <fullName evidence="5">Mitochondrial ribosomal protein of the large subunit</fullName>
    </submittedName>
</protein>
<dbReference type="GO" id="GO:0006412">
    <property type="term" value="P:translation"/>
    <property type="evidence" value="ECO:0007669"/>
    <property type="project" value="InterPro"/>
</dbReference>
<keyword evidence="2 4" id="KW-0689">Ribosomal protein</keyword>
<dbReference type="GO" id="GO:0005762">
    <property type="term" value="C:mitochondrial large ribosomal subunit"/>
    <property type="evidence" value="ECO:0007669"/>
    <property type="project" value="TreeGrafter"/>
</dbReference>
<accession>A0A1E3PKE4</accession>
<dbReference type="InterPro" id="IPR047859">
    <property type="entry name" value="Ribosomal_bL17_CS"/>
</dbReference>
<evidence type="ECO:0000256" key="4">
    <source>
        <dbReference type="RuleBase" id="RU000660"/>
    </source>
</evidence>
<dbReference type="GO" id="GO:0003735">
    <property type="term" value="F:structural constituent of ribosome"/>
    <property type="evidence" value="ECO:0007669"/>
    <property type="project" value="InterPro"/>
</dbReference>
<dbReference type="Proteomes" id="UP000095009">
    <property type="component" value="Unassembled WGS sequence"/>
</dbReference>
<dbReference type="EMBL" id="KV454410">
    <property type="protein sequence ID" value="ODQ65317.1"/>
    <property type="molecule type" value="Genomic_DNA"/>
</dbReference>
<keyword evidence="3 4" id="KW-0687">Ribonucleoprotein</keyword>
<gene>
    <name evidence="5" type="ORF">NADFUDRAFT_51910</name>
</gene>
<evidence type="ECO:0000256" key="3">
    <source>
        <dbReference type="ARBA" id="ARBA00023274"/>
    </source>
</evidence>
<dbReference type="STRING" id="857566.A0A1E3PKE4"/>
<keyword evidence="6" id="KW-1185">Reference proteome</keyword>
<dbReference type="PROSITE" id="PS01167">
    <property type="entry name" value="RIBOSOMAL_L17"/>
    <property type="match status" value="1"/>
</dbReference>
<dbReference type="SUPFAM" id="SSF64263">
    <property type="entry name" value="Prokaryotic ribosomal protein L17"/>
    <property type="match status" value="1"/>
</dbReference>
<evidence type="ECO:0000256" key="2">
    <source>
        <dbReference type="ARBA" id="ARBA00022980"/>
    </source>
</evidence>
<comment type="similarity">
    <text evidence="1 4">Belongs to the bacterial ribosomal protein bL17 family.</text>
</comment>
<dbReference type="PANTHER" id="PTHR14413:SF16">
    <property type="entry name" value="LARGE RIBOSOMAL SUBUNIT PROTEIN BL17M"/>
    <property type="match status" value="1"/>
</dbReference>
<dbReference type="Pfam" id="PF01196">
    <property type="entry name" value="Ribosomal_L17"/>
    <property type="match status" value="1"/>
</dbReference>
<name>A0A1E3PKE4_9ASCO</name>
<organism evidence="5 6">
    <name type="scientific">Nadsonia fulvescens var. elongata DSM 6958</name>
    <dbReference type="NCBI Taxonomy" id="857566"/>
    <lineage>
        <taxon>Eukaryota</taxon>
        <taxon>Fungi</taxon>
        <taxon>Dikarya</taxon>
        <taxon>Ascomycota</taxon>
        <taxon>Saccharomycotina</taxon>
        <taxon>Dipodascomycetes</taxon>
        <taxon>Dipodascales</taxon>
        <taxon>Dipodascales incertae sedis</taxon>
        <taxon>Nadsonia</taxon>
    </lineage>
</organism>
<evidence type="ECO:0000313" key="6">
    <source>
        <dbReference type="Proteomes" id="UP000095009"/>
    </source>
</evidence>
<proteinExistence type="inferred from homology"/>
<dbReference type="Gene3D" id="3.90.1030.10">
    <property type="entry name" value="Ribosomal protein L17"/>
    <property type="match status" value="1"/>
</dbReference>
<dbReference type="NCBIfam" id="TIGR00059">
    <property type="entry name" value="L17"/>
    <property type="match status" value="1"/>
</dbReference>
<evidence type="ECO:0000256" key="1">
    <source>
        <dbReference type="ARBA" id="ARBA00008777"/>
    </source>
</evidence>
<evidence type="ECO:0000313" key="5">
    <source>
        <dbReference type="EMBL" id="ODQ65317.1"/>
    </source>
</evidence>